<dbReference type="GO" id="GO:0004146">
    <property type="term" value="F:dihydrofolate reductase activity"/>
    <property type="evidence" value="ECO:0007669"/>
    <property type="project" value="UniProtKB-EC"/>
</dbReference>
<reference evidence="2" key="1">
    <citation type="submission" date="2020-02" db="EMBL/GenBank/DDBJ databases">
        <authorList>
            <person name="Meier V. D."/>
        </authorList>
    </citation>
    <scope>NUCLEOTIDE SEQUENCE</scope>
    <source>
        <strain evidence="2">AVDCRST_MAG16</strain>
    </source>
</reference>
<feature type="domain" description="Bacterial bifunctional deaminase-reductase C-terminal" evidence="1">
    <location>
        <begin position="3"/>
        <end position="186"/>
    </location>
</feature>
<dbReference type="PANTHER" id="PTHR38011">
    <property type="entry name" value="DIHYDROFOLATE REDUCTASE FAMILY PROTEIN (AFU_ORTHOLOGUE AFUA_8G06820)"/>
    <property type="match status" value="1"/>
</dbReference>
<dbReference type="InterPro" id="IPR024072">
    <property type="entry name" value="DHFR-like_dom_sf"/>
</dbReference>
<evidence type="ECO:0000313" key="2">
    <source>
        <dbReference type="EMBL" id="CAA9329294.1"/>
    </source>
</evidence>
<keyword evidence="2" id="KW-0560">Oxidoreductase</keyword>
<sequence>MRNLIVTAFITLDGVVQAPGGPGEDEDGGFPHGGWTVPFFDEHLGEVMGAFMGKPFDLLLGRRTYDIFAAFWPTASEADGAQPLNDATKYVASRGRPSLAWERSVLLEGDVAQAVTALKQSDGPELQVHGSGDLVQTLLRHDLVDEWQLITFPVVLGQGKRLFGDGAVPTTLRLVSSSVSGTGVVVTRYVAAGELRTGTFSPA</sequence>
<dbReference type="EMBL" id="CADCUE010000103">
    <property type="protein sequence ID" value="CAA9329294.1"/>
    <property type="molecule type" value="Genomic_DNA"/>
</dbReference>
<evidence type="ECO:0000259" key="1">
    <source>
        <dbReference type="Pfam" id="PF01872"/>
    </source>
</evidence>
<dbReference type="PANTHER" id="PTHR38011:SF2">
    <property type="entry name" value="BIFUNCTIONAL DEAMINASE-REDUCTASE DOMAIN PROTEIN"/>
    <property type="match status" value="1"/>
</dbReference>
<dbReference type="InterPro" id="IPR050765">
    <property type="entry name" value="Riboflavin_Biosynth_HTPR"/>
</dbReference>
<name>A0A6J4LD78_9ACTN</name>
<dbReference type="GO" id="GO:0008703">
    <property type="term" value="F:5-amino-6-(5-phosphoribosylamino)uracil reductase activity"/>
    <property type="evidence" value="ECO:0007669"/>
    <property type="project" value="InterPro"/>
</dbReference>
<protein>
    <submittedName>
        <fullName evidence="2">Dihydrofolate reductase</fullName>
        <ecNumber evidence="2">1.5.1.3</ecNumber>
    </submittedName>
</protein>
<dbReference type="Gene3D" id="3.40.430.10">
    <property type="entry name" value="Dihydrofolate Reductase, subunit A"/>
    <property type="match status" value="1"/>
</dbReference>
<organism evidence="2">
    <name type="scientific">uncultured Frankineae bacterium</name>
    <dbReference type="NCBI Taxonomy" id="437475"/>
    <lineage>
        <taxon>Bacteria</taxon>
        <taxon>Bacillati</taxon>
        <taxon>Actinomycetota</taxon>
        <taxon>Actinomycetes</taxon>
        <taxon>Frankiales</taxon>
        <taxon>environmental samples</taxon>
    </lineage>
</organism>
<dbReference type="GO" id="GO:0009231">
    <property type="term" value="P:riboflavin biosynthetic process"/>
    <property type="evidence" value="ECO:0007669"/>
    <property type="project" value="InterPro"/>
</dbReference>
<accession>A0A6J4LD78</accession>
<proteinExistence type="predicted"/>
<dbReference type="Pfam" id="PF01872">
    <property type="entry name" value="RibD_C"/>
    <property type="match status" value="1"/>
</dbReference>
<dbReference type="SUPFAM" id="SSF53597">
    <property type="entry name" value="Dihydrofolate reductase-like"/>
    <property type="match status" value="1"/>
</dbReference>
<dbReference type="AlphaFoldDB" id="A0A6J4LD78"/>
<dbReference type="EC" id="1.5.1.3" evidence="2"/>
<dbReference type="InterPro" id="IPR002734">
    <property type="entry name" value="RibDG_C"/>
</dbReference>
<gene>
    <name evidence="2" type="ORF">AVDCRST_MAG16-1216</name>
</gene>